<organism evidence="1 2">
    <name type="scientific">Streptococcus ruminantium</name>
    <dbReference type="NCBI Taxonomy" id="1917441"/>
    <lineage>
        <taxon>Bacteria</taxon>
        <taxon>Bacillati</taxon>
        <taxon>Bacillota</taxon>
        <taxon>Bacilli</taxon>
        <taxon>Lactobacillales</taxon>
        <taxon>Streptococcaceae</taxon>
        <taxon>Streptococcus</taxon>
    </lineage>
</organism>
<evidence type="ECO:0000313" key="1">
    <source>
        <dbReference type="EMBL" id="BBA92409.1"/>
    </source>
</evidence>
<evidence type="ECO:0000313" key="2">
    <source>
        <dbReference type="Proteomes" id="UP000269331"/>
    </source>
</evidence>
<dbReference type="AlphaFoldDB" id="A0A2Z5TM25"/>
<accession>A0A2Z5TM25</accession>
<dbReference type="KEGG" id="srq:SR187_4005"/>
<gene>
    <name evidence="1" type="primary">gerPE</name>
    <name evidence="1" type="ORF">SR187_4005</name>
</gene>
<dbReference type="EMBL" id="AP018400">
    <property type="protein sequence ID" value="BBA92409.1"/>
    <property type="molecule type" value="Genomic_DNA"/>
</dbReference>
<reference evidence="1 2" key="1">
    <citation type="journal article" date="2018" name="Genome Biol. Evol.">
        <title>Complete Genome Sequence of Streptococcus ruminantium sp. nov. GUT-187T (=DSM 104980T =JCM 31869T), the Type Strain of S. ruminantium, and Comparison with Genome Sequences of Streptococcus suis Strains.</title>
        <authorList>
            <person name="Tohya M."/>
            <person name="Sekizaki T."/>
            <person name="Miyoshi-Akiyama T."/>
        </authorList>
    </citation>
    <scope>NUCLEOTIDE SEQUENCE [LARGE SCALE GENOMIC DNA]</scope>
    <source>
        <strain evidence="1 2">GUT187T</strain>
    </source>
</reference>
<proteinExistence type="predicted"/>
<dbReference type="Proteomes" id="UP000269331">
    <property type="component" value="Chromosome"/>
</dbReference>
<sequence>MTEIGDARQTNSMIFHHSVNREKEIKYTSHKDIYAQPQTEQIYQSPYLFQI</sequence>
<name>A0A2Z5TM25_9STRE</name>
<protein>
    <submittedName>
        <fullName evidence="1">Spore germination protein</fullName>
    </submittedName>
</protein>